<dbReference type="PANTHER" id="PTHR46825:SF12">
    <property type="entry name" value="PENICILLIN-BINDING PROTEIN 4"/>
    <property type="match status" value="1"/>
</dbReference>
<dbReference type="RefSeq" id="WP_341398540.1">
    <property type="nucleotide sequence ID" value="NZ_JBBUTI010000005.1"/>
</dbReference>
<sequence>MPSHTPMRAQPPHGLEPRSLPPQAHWPGVPLAVGMLSLSAWCALGIAPAHAQAPSPTPTRDARIQQVENGLLPAMVNPQTVPMRLSDRMRALNIPGLSVAVVDRGQLVWAHAWGTAQPGVVMTPETVLQAASISKPVSAVAALQAVDQGRLGLDTDLTSHLRTWPLPAGAQTADKPVTLRRLLSHNAGFTVSGFNGYLPSGPVPTVLQVLDGLPPANSAAVRVGWLPGSERQYSGGGYTVLQQLLEDVYREPFAAWMQQAVLGPAGMTHSFFAPPGPLTPLQMATAAMGHQRGQMIEGGYRIHPELAAAGLWTTPSDLARFNLALPRLLRPATLAEALRLQSERSGLGFVIDPLTGRYGHDGGNAGFESRWLASPEDGGRAVVLMANSNDAIGLMNEVVRAIATAHGWTRWMPATQASVTETLTTTPMFVRGSLNDWGTGLALQKVAPGRYAGTTQHALPVGRVEFKIASGDWDTVDLGGASGANAAAMTLAQPTALNLGGSNLVFDVPQPGRYRFELDTTSPTAIRLRITRVAGR</sequence>
<evidence type="ECO:0000313" key="4">
    <source>
        <dbReference type="Proteomes" id="UP001379945"/>
    </source>
</evidence>
<keyword evidence="4" id="KW-1185">Reference proteome</keyword>
<dbReference type="InterPro" id="IPR013783">
    <property type="entry name" value="Ig-like_fold"/>
</dbReference>
<protein>
    <submittedName>
        <fullName evidence="3">Serine hydrolase</fullName>
    </submittedName>
</protein>
<dbReference type="PANTHER" id="PTHR46825">
    <property type="entry name" value="D-ALANYL-D-ALANINE-CARBOXYPEPTIDASE/ENDOPEPTIDASE AMPH"/>
    <property type="match status" value="1"/>
</dbReference>
<evidence type="ECO:0000256" key="1">
    <source>
        <dbReference type="SAM" id="MobiDB-lite"/>
    </source>
</evidence>
<dbReference type="Proteomes" id="UP001379945">
    <property type="component" value="Unassembled WGS sequence"/>
</dbReference>
<keyword evidence="3" id="KW-0378">Hydrolase</keyword>
<name>A0ABU9C751_9BURK</name>
<dbReference type="InterPro" id="IPR050491">
    <property type="entry name" value="AmpC-like"/>
</dbReference>
<dbReference type="InterPro" id="IPR012338">
    <property type="entry name" value="Beta-lactam/transpept-like"/>
</dbReference>
<dbReference type="SUPFAM" id="SSF56601">
    <property type="entry name" value="beta-lactamase/transpeptidase-like"/>
    <property type="match status" value="1"/>
</dbReference>
<comment type="caution">
    <text evidence="3">The sequence shown here is derived from an EMBL/GenBank/DDBJ whole genome shotgun (WGS) entry which is preliminary data.</text>
</comment>
<dbReference type="InterPro" id="IPR001466">
    <property type="entry name" value="Beta-lactam-related"/>
</dbReference>
<dbReference type="EMBL" id="JBBUTI010000005">
    <property type="protein sequence ID" value="MEK8046252.1"/>
    <property type="molecule type" value="Genomic_DNA"/>
</dbReference>
<proteinExistence type="predicted"/>
<feature type="region of interest" description="Disordered" evidence="1">
    <location>
        <begin position="1"/>
        <end position="21"/>
    </location>
</feature>
<accession>A0ABU9C751</accession>
<feature type="domain" description="Beta-lactamase-related" evidence="2">
    <location>
        <begin position="87"/>
        <end position="397"/>
    </location>
</feature>
<dbReference type="Gene3D" id="2.60.40.10">
    <property type="entry name" value="Immunoglobulins"/>
    <property type="match status" value="1"/>
</dbReference>
<evidence type="ECO:0000313" key="3">
    <source>
        <dbReference type="EMBL" id="MEK8046252.1"/>
    </source>
</evidence>
<dbReference type="Gene3D" id="3.40.710.10">
    <property type="entry name" value="DD-peptidase/beta-lactamase superfamily"/>
    <property type="match status" value="1"/>
</dbReference>
<dbReference type="Pfam" id="PF00144">
    <property type="entry name" value="Beta-lactamase"/>
    <property type="match status" value="1"/>
</dbReference>
<dbReference type="GO" id="GO:0016787">
    <property type="term" value="F:hydrolase activity"/>
    <property type="evidence" value="ECO:0007669"/>
    <property type="project" value="UniProtKB-KW"/>
</dbReference>
<organism evidence="3 4">
    <name type="scientific">Ideonella margarita</name>
    <dbReference type="NCBI Taxonomy" id="2984191"/>
    <lineage>
        <taxon>Bacteria</taxon>
        <taxon>Pseudomonadati</taxon>
        <taxon>Pseudomonadota</taxon>
        <taxon>Betaproteobacteria</taxon>
        <taxon>Burkholderiales</taxon>
        <taxon>Sphaerotilaceae</taxon>
        <taxon>Ideonella</taxon>
    </lineage>
</organism>
<reference evidence="3 4" key="1">
    <citation type="submission" date="2024-04" db="EMBL/GenBank/DDBJ databases">
        <title>Novel species of the genus Ideonella isolated from streams.</title>
        <authorList>
            <person name="Lu H."/>
        </authorList>
    </citation>
    <scope>NUCLEOTIDE SEQUENCE [LARGE SCALE GENOMIC DNA]</scope>
    <source>
        <strain evidence="3 4">LYT19W</strain>
    </source>
</reference>
<evidence type="ECO:0000259" key="2">
    <source>
        <dbReference type="Pfam" id="PF00144"/>
    </source>
</evidence>
<gene>
    <name evidence="3" type="ORF">AACH00_07860</name>
</gene>